<organism evidence="6 7">
    <name type="scientific">Mus spicilegus</name>
    <name type="common">Mound-building mouse</name>
    <dbReference type="NCBI Taxonomy" id="10103"/>
    <lineage>
        <taxon>Eukaryota</taxon>
        <taxon>Metazoa</taxon>
        <taxon>Chordata</taxon>
        <taxon>Craniata</taxon>
        <taxon>Vertebrata</taxon>
        <taxon>Euteleostomi</taxon>
        <taxon>Mammalia</taxon>
        <taxon>Eutheria</taxon>
        <taxon>Euarchontoglires</taxon>
        <taxon>Glires</taxon>
        <taxon>Rodentia</taxon>
        <taxon>Myomorpha</taxon>
        <taxon>Muroidea</taxon>
        <taxon>Muridae</taxon>
        <taxon>Murinae</taxon>
        <taxon>Mus</taxon>
        <taxon>Mus</taxon>
    </lineage>
</organism>
<dbReference type="PANTHER" id="PTHR11761:SF8">
    <property type="entry name" value="LARGE RIBOSOMAL SUBUNIT PROTEIN UL14"/>
    <property type="match status" value="1"/>
</dbReference>
<evidence type="ECO:0000313" key="7">
    <source>
        <dbReference type="Proteomes" id="UP000694415"/>
    </source>
</evidence>
<evidence type="ECO:0000313" key="6">
    <source>
        <dbReference type="Ensembl" id="ENSMSIP00000026899.1"/>
    </source>
</evidence>
<proteinExistence type="inferred from homology"/>
<keyword evidence="2" id="KW-0689">Ribosomal protein</keyword>
<sequence length="105" mass="11513">MLKQGHGRSSGMKFRISLGLPVGVLINCADNTGVKNLYAISVKGIKGREKVRPAVVIQQRKFWVWDASPCWLLPCCRAPSSLTSSKILSEAHPHSRTQTPLVSDT</sequence>
<evidence type="ECO:0000256" key="1">
    <source>
        <dbReference type="ARBA" id="ARBA00010745"/>
    </source>
</evidence>
<name>A0A8C6HTG3_MUSSI</name>
<dbReference type="AlphaFoldDB" id="A0A8C6HTG3"/>
<dbReference type="GO" id="GO:0006412">
    <property type="term" value="P:translation"/>
    <property type="evidence" value="ECO:0007669"/>
    <property type="project" value="InterPro"/>
</dbReference>
<dbReference type="Proteomes" id="UP000694415">
    <property type="component" value="Unplaced"/>
</dbReference>
<evidence type="ECO:0000256" key="2">
    <source>
        <dbReference type="ARBA" id="ARBA00022980"/>
    </source>
</evidence>
<dbReference type="SUPFAM" id="SSF50193">
    <property type="entry name" value="Ribosomal protein L14"/>
    <property type="match status" value="1"/>
</dbReference>
<dbReference type="Gene3D" id="2.40.150.20">
    <property type="entry name" value="Ribosomal protein L14"/>
    <property type="match status" value="1"/>
</dbReference>
<dbReference type="GeneTree" id="ENSGT00940000170251"/>
<dbReference type="InterPro" id="IPR000218">
    <property type="entry name" value="Ribosomal_uL14"/>
</dbReference>
<reference evidence="6" key="1">
    <citation type="submission" date="2025-05" db="UniProtKB">
        <authorList>
            <consortium name="Ensembl"/>
        </authorList>
    </citation>
    <scope>IDENTIFICATION</scope>
</reference>
<evidence type="ECO:0000256" key="3">
    <source>
        <dbReference type="ARBA" id="ARBA00023274"/>
    </source>
</evidence>
<dbReference type="PANTHER" id="PTHR11761">
    <property type="entry name" value="50S/60S RIBOSOMAL PROTEIN L14/L23"/>
    <property type="match status" value="1"/>
</dbReference>
<keyword evidence="7" id="KW-1185">Reference proteome</keyword>
<dbReference type="GO" id="GO:0070180">
    <property type="term" value="F:large ribosomal subunit rRNA binding"/>
    <property type="evidence" value="ECO:0007669"/>
    <property type="project" value="TreeGrafter"/>
</dbReference>
<dbReference type="GO" id="GO:0022625">
    <property type="term" value="C:cytosolic large ribosomal subunit"/>
    <property type="evidence" value="ECO:0007669"/>
    <property type="project" value="TreeGrafter"/>
</dbReference>
<keyword evidence="3" id="KW-0687">Ribonucleoprotein</keyword>
<dbReference type="Ensembl" id="ENSMSIT00000033805.1">
    <property type="protein sequence ID" value="ENSMSIP00000026826.1"/>
    <property type="gene ID" value="ENSMSIG00000022618.1"/>
</dbReference>
<accession>A0A8C6HTG3</accession>
<dbReference type="InterPro" id="IPR036853">
    <property type="entry name" value="Ribosomal_uL14_sf"/>
</dbReference>
<protein>
    <recommendedName>
        <fullName evidence="4">Large ribosomal subunit protein uL14</fullName>
    </recommendedName>
    <alternativeName>
        <fullName evidence="5">60S ribosomal protein L23</fullName>
    </alternativeName>
</protein>
<comment type="similarity">
    <text evidence="1">Belongs to the universal ribosomal protein uL14 family.</text>
</comment>
<dbReference type="GO" id="GO:0003735">
    <property type="term" value="F:structural constituent of ribosome"/>
    <property type="evidence" value="ECO:0007669"/>
    <property type="project" value="InterPro"/>
</dbReference>
<evidence type="ECO:0000256" key="5">
    <source>
        <dbReference type="ARBA" id="ARBA00035326"/>
    </source>
</evidence>
<dbReference type="Ensembl" id="ENSMSIT00000033891.1">
    <property type="protein sequence ID" value="ENSMSIP00000026899.1"/>
    <property type="gene ID" value="ENSMSIG00000022672.1"/>
</dbReference>
<evidence type="ECO:0000256" key="4">
    <source>
        <dbReference type="ARBA" id="ARBA00035199"/>
    </source>
</evidence>